<dbReference type="InterPro" id="IPR032466">
    <property type="entry name" value="Metal_Hydrolase"/>
</dbReference>
<evidence type="ECO:0000256" key="6">
    <source>
        <dbReference type="HAMAP-Rule" id="MF_00220"/>
    </source>
</evidence>
<dbReference type="AlphaFoldDB" id="A0A0S6UI25"/>
<dbReference type="CDD" id="cd01317">
    <property type="entry name" value="DHOase_IIa"/>
    <property type="match status" value="1"/>
</dbReference>
<dbReference type="InterPro" id="IPR004722">
    <property type="entry name" value="DHOase"/>
</dbReference>
<evidence type="ECO:0000256" key="3">
    <source>
        <dbReference type="ARBA" id="ARBA00022723"/>
    </source>
</evidence>
<dbReference type="UniPathway" id="UPA00070">
    <property type="reaction ID" value="UER00117"/>
</dbReference>
<dbReference type="EMBL" id="DF238840">
    <property type="protein sequence ID" value="GAF26603.1"/>
    <property type="molecule type" value="Genomic_DNA"/>
</dbReference>
<feature type="active site" evidence="6">
    <location>
        <position position="306"/>
    </location>
</feature>
<evidence type="ECO:0000256" key="5">
    <source>
        <dbReference type="ARBA" id="ARBA00022975"/>
    </source>
</evidence>
<dbReference type="InterPro" id="IPR050138">
    <property type="entry name" value="DHOase/Allantoinase_Hydrolase"/>
</dbReference>
<dbReference type="SUPFAM" id="SSF51556">
    <property type="entry name" value="Metallo-dependent hydrolases"/>
    <property type="match status" value="1"/>
</dbReference>
<dbReference type="InterPro" id="IPR002195">
    <property type="entry name" value="Dihydroorotase_CS"/>
</dbReference>
<dbReference type="GO" id="GO:0044205">
    <property type="term" value="P:'de novo' UMP biosynthetic process"/>
    <property type="evidence" value="ECO:0007669"/>
    <property type="project" value="UniProtKB-UniRule"/>
</dbReference>
<protein>
    <recommendedName>
        <fullName evidence="6">Dihydroorotase</fullName>
        <shortName evidence="6">DHOase</shortName>
        <ecNumber evidence="6">3.5.2.3</ecNumber>
    </recommendedName>
</protein>
<dbReference type="PANTHER" id="PTHR43668">
    <property type="entry name" value="ALLANTOINASE"/>
    <property type="match status" value="1"/>
</dbReference>
<dbReference type="EC" id="3.5.2.3" evidence="6"/>
<comment type="pathway">
    <text evidence="6">Pyrimidine metabolism; UMP biosynthesis via de novo pathway; (S)-dihydroorotate from bicarbonate: step 3/3.</text>
</comment>
<evidence type="ECO:0000256" key="2">
    <source>
        <dbReference type="ARBA" id="ARBA00010286"/>
    </source>
</evidence>
<evidence type="ECO:0000259" key="7">
    <source>
        <dbReference type="Pfam" id="PF12890"/>
    </source>
</evidence>
<evidence type="ECO:0000256" key="4">
    <source>
        <dbReference type="ARBA" id="ARBA00022801"/>
    </source>
</evidence>
<feature type="binding site" evidence="6">
    <location>
        <begin position="324"/>
        <end position="325"/>
    </location>
    <ligand>
        <name>substrate</name>
    </ligand>
</feature>
<feature type="binding site" evidence="6">
    <location>
        <position position="279"/>
    </location>
    <ligand>
        <name>substrate</name>
    </ligand>
</feature>
<feature type="binding site" evidence="6">
    <location>
        <position position="153"/>
    </location>
    <ligand>
        <name>Zn(2+)</name>
        <dbReference type="ChEBI" id="CHEBI:29105"/>
        <label>2</label>
    </ligand>
</feature>
<name>A0A0S6UI25_NEOTH</name>
<comment type="cofactor">
    <cofactor evidence="6">
        <name>Zn(2+)</name>
        <dbReference type="ChEBI" id="CHEBI:29105"/>
    </cofactor>
    <text evidence="6">Binds 2 Zn(2+) ions per subunit.</text>
</comment>
<organism evidence="8">
    <name type="scientific">Moorella thermoacetica Y72</name>
    <dbReference type="NCBI Taxonomy" id="1325331"/>
    <lineage>
        <taxon>Bacteria</taxon>
        <taxon>Bacillati</taxon>
        <taxon>Bacillota</taxon>
        <taxon>Clostridia</taxon>
        <taxon>Neomoorellales</taxon>
        <taxon>Neomoorellaceae</taxon>
        <taxon>Neomoorella</taxon>
    </lineage>
</organism>
<feature type="binding site" evidence="6">
    <location>
        <position position="310"/>
    </location>
    <ligand>
        <name>substrate</name>
    </ligand>
</feature>
<dbReference type="Gene3D" id="3.20.20.140">
    <property type="entry name" value="Metal-dependent hydrolases"/>
    <property type="match status" value="1"/>
</dbReference>
<dbReference type="GO" id="GO:0006145">
    <property type="term" value="P:purine nucleobase catabolic process"/>
    <property type="evidence" value="ECO:0007669"/>
    <property type="project" value="TreeGrafter"/>
</dbReference>
<keyword evidence="6" id="KW-0862">Zinc</keyword>
<dbReference type="SUPFAM" id="SSF51338">
    <property type="entry name" value="Composite domain of metallo-dependent hydrolases"/>
    <property type="match status" value="1"/>
</dbReference>
<dbReference type="Gene3D" id="2.30.40.10">
    <property type="entry name" value="Urease, subunit C, domain 1"/>
    <property type="match status" value="1"/>
</dbReference>
<feature type="binding site" evidence="6">
    <location>
        <position position="63"/>
    </location>
    <ligand>
        <name>Zn(2+)</name>
        <dbReference type="ChEBI" id="CHEBI:29105"/>
        <label>1</label>
    </ligand>
</feature>
<feature type="binding site" evidence="6">
    <location>
        <begin position="63"/>
        <end position="65"/>
    </location>
    <ligand>
        <name>substrate</name>
    </ligand>
</feature>
<proteinExistence type="inferred from homology"/>
<dbReference type="GO" id="GO:0004151">
    <property type="term" value="F:dihydroorotase activity"/>
    <property type="evidence" value="ECO:0007669"/>
    <property type="project" value="UniProtKB-UniRule"/>
</dbReference>
<dbReference type="PROSITE" id="PS00483">
    <property type="entry name" value="DIHYDROOROTASE_2"/>
    <property type="match status" value="1"/>
</dbReference>
<keyword evidence="4 6" id="KW-0378">Hydrolase</keyword>
<dbReference type="RefSeq" id="WP_025774310.1">
    <property type="nucleotide sequence ID" value="NZ_DF238840.1"/>
</dbReference>
<reference evidence="8" key="1">
    <citation type="journal article" date="2014" name="Gene">
        <title>Genome-guided analysis of transformation efficiency and carbon dioxide assimilation by Moorella thermoacetica Y72.</title>
        <authorList>
            <person name="Tsukahara K."/>
            <person name="Kita A."/>
            <person name="Nakashimada Y."/>
            <person name="Hoshino T."/>
            <person name="Murakami K."/>
        </authorList>
    </citation>
    <scope>NUCLEOTIDE SEQUENCE [LARGE SCALE GENOMIC DNA]</scope>
    <source>
        <strain evidence="8">Y72</strain>
    </source>
</reference>
<dbReference type="Proteomes" id="UP000063718">
    <property type="component" value="Unassembled WGS sequence"/>
</dbReference>
<keyword evidence="3 6" id="KW-0479">Metal-binding</keyword>
<feature type="domain" description="Dihydroorotase catalytic" evidence="7">
    <location>
        <begin position="51"/>
        <end position="237"/>
    </location>
</feature>
<comment type="function">
    <text evidence="1 6">Catalyzes the reversible cyclization of carbamoyl aspartate to dihydroorotate.</text>
</comment>
<evidence type="ECO:0000313" key="8">
    <source>
        <dbReference type="EMBL" id="GAF26603.1"/>
    </source>
</evidence>
<dbReference type="NCBIfam" id="TIGR00857">
    <property type="entry name" value="pyrC_multi"/>
    <property type="match status" value="1"/>
</dbReference>
<comment type="catalytic activity">
    <reaction evidence="6">
        <text>(S)-dihydroorotate + H2O = N-carbamoyl-L-aspartate + H(+)</text>
        <dbReference type="Rhea" id="RHEA:24296"/>
        <dbReference type="ChEBI" id="CHEBI:15377"/>
        <dbReference type="ChEBI" id="CHEBI:15378"/>
        <dbReference type="ChEBI" id="CHEBI:30864"/>
        <dbReference type="ChEBI" id="CHEBI:32814"/>
        <dbReference type="EC" id="3.5.2.3"/>
    </reaction>
</comment>
<dbReference type="InterPro" id="IPR024403">
    <property type="entry name" value="DHOase_cat"/>
</dbReference>
<comment type="similarity">
    <text evidence="2 6">Belongs to the metallo-dependent hydrolases superfamily. DHOase family. Class I DHOase subfamily.</text>
</comment>
<gene>
    <name evidence="6" type="primary">pyrC</name>
    <name evidence="8" type="ORF">MTY_1943</name>
</gene>
<feature type="binding site" evidence="6">
    <location>
        <position position="233"/>
    </location>
    <ligand>
        <name>Zn(2+)</name>
        <dbReference type="ChEBI" id="CHEBI:29105"/>
        <label>2</label>
    </ligand>
</feature>
<accession>A0A0S6UI25</accession>
<feature type="binding site" evidence="6">
    <location>
        <position position="153"/>
    </location>
    <ligand>
        <name>Zn(2+)</name>
        <dbReference type="ChEBI" id="CHEBI:29105"/>
        <label>1</label>
    </ligand>
</feature>
<dbReference type="GO" id="GO:0004038">
    <property type="term" value="F:allantoinase activity"/>
    <property type="evidence" value="ECO:0007669"/>
    <property type="project" value="TreeGrafter"/>
</dbReference>
<feature type="binding site" evidence="6">
    <location>
        <position position="61"/>
    </location>
    <ligand>
        <name>Zn(2+)</name>
        <dbReference type="ChEBI" id="CHEBI:29105"/>
        <label>1</label>
    </ligand>
</feature>
<dbReference type="GO" id="GO:0005737">
    <property type="term" value="C:cytoplasm"/>
    <property type="evidence" value="ECO:0007669"/>
    <property type="project" value="TreeGrafter"/>
</dbReference>
<dbReference type="PANTHER" id="PTHR43668:SF2">
    <property type="entry name" value="ALLANTOINASE"/>
    <property type="match status" value="1"/>
</dbReference>
<sequence>MAILIKGGRVIDPARNLDGRQDILIEGEKITTLAANLEAPAGARVIDAGGMIVTPGLIDMHVHLREPGYEQKETIASGTRAAAAGGFTAVACMANTNPVADSASVIYFIKEKARQEGVVRVYPVGALSKGLEGKEIAEIGDLAAAGAVAISDDGRPVMNALVMRHALEYAKMFNLPVISHCEDEALANDGLMHEGLVATILGLRGIPAAAEEVMVARDLILAELTGGRLHLAHVSTAGSVRLLKEARARGVRVTAEATPHHLCLTDMLVQSYDTSTKVNPPLRPAGDVAAVVAALAAGDIDVIASDHAPHADEDKDVEYDYAPFGMVGLETAVPLVVTELILPGKLTWQQAIKSWTANPARILNIPGGSLVPGGVADVTIIDPDMEKEVDVNEFYSRGHNSPLQGRKLKGWPVLTIVGGRVVMENGKIIEE</sequence>
<feature type="binding site" evidence="6">
    <location>
        <position position="95"/>
    </location>
    <ligand>
        <name>substrate</name>
    </ligand>
</feature>
<feature type="binding site" evidence="6">
    <location>
        <position position="306"/>
    </location>
    <ligand>
        <name>Zn(2+)</name>
        <dbReference type="ChEBI" id="CHEBI:29105"/>
        <label>1</label>
    </ligand>
</feature>
<evidence type="ECO:0000256" key="1">
    <source>
        <dbReference type="ARBA" id="ARBA00002368"/>
    </source>
</evidence>
<keyword evidence="5 6" id="KW-0665">Pyrimidine biosynthesis</keyword>
<dbReference type="InterPro" id="IPR011059">
    <property type="entry name" value="Metal-dep_hydrolase_composite"/>
</dbReference>
<dbReference type="GO" id="GO:0008270">
    <property type="term" value="F:zinc ion binding"/>
    <property type="evidence" value="ECO:0007669"/>
    <property type="project" value="UniProtKB-UniRule"/>
</dbReference>
<dbReference type="Pfam" id="PF12890">
    <property type="entry name" value="DHOase"/>
    <property type="match status" value="1"/>
</dbReference>
<dbReference type="PROSITE" id="PS00482">
    <property type="entry name" value="DIHYDROOROTASE_1"/>
    <property type="match status" value="1"/>
</dbReference>
<feature type="binding site" evidence="6">
    <location>
        <position position="180"/>
    </location>
    <ligand>
        <name>Zn(2+)</name>
        <dbReference type="ChEBI" id="CHEBI:29105"/>
        <label>2</label>
    </ligand>
</feature>
<dbReference type="HAMAP" id="MF_00220_B">
    <property type="entry name" value="PyrC_classI_B"/>
    <property type="match status" value="1"/>
</dbReference>